<gene>
    <name evidence="1" type="primary">g2392</name>
    <name evidence="1" type="ORF">VP750_LOCUS2045</name>
</gene>
<keyword evidence="2" id="KW-1185">Reference proteome</keyword>
<name>A0ABP1FNA1_9CHLO</name>
<proteinExistence type="predicted"/>
<dbReference type="EMBL" id="CAXHTA020000003">
    <property type="protein sequence ID" value="CAL5220386.1"/>
    <property type="molecule type" value="Genomic_DNA"/>
</dbReference>
<accession>A0ABP1FNA1</accession>
<evidence type="ECO:0000313" key="1">
    <source>
        <dbReference type="EMBL" id="CAL5220386.1"/>
    </source>
</evidence>
<organism evidence="1 2">
    <name type="scientific">Coccomyxa viridis</name>
    <dbReference type="NCBI Taxonomy" id="1274662"/>
    <lineage>
        <taxon>Eukaryota</taxon>
        <taxon>Viridiplantae</taxon>
        <taxon>Chlorophyta</taxon>
        <taxon>core chlorophytes</taxon>
        <taxon>Trebouxiophyceae</taxon>
        <taxon>Trebouxiophyceae incertae sedis</taxon>
        <taxon>Coccomyxaceae</taxon>
        <taxon>Coccomyxa</taxon>
    </lineage>
</organism>
<dbReference type="Proteomes" id="UP001497392">
    <property type="component" value="Unassembled WGS sequence"/>
</dbReference>
<protein>
    <submittedName>
        <fullName evidence="1">G2392 protein</fullName>
    </submittedName>
</protein>
<reference evidence="1 2" key="1">
    <citation type="submission" date="2024-06" db="EMBL/GenBank/DDBJ databases">
        <authorList>
            <person name="Kraege A."/>
            <person name="Thomma B."/>
        </authorList>
    </citation>
    <scope>NUCLEOTIDE SEQUENCE [LARGE SCALE GENOMIC DNA]</scope>
</reference>
<sequence length="111" mass="13247">MYKELERDFERKLTWARSLGIDPLAEKFDPTTPAPPELSSWLYLFHAYLQLEEVYAETLEWLHFPGHRLIDPAPPWRGFREEVQVLWSELVKCFTEERGKPGSRASQHKRY</sequence>
<comment type="caution">
    <text evidence="1">The sequence shown here is derived from an EMBL/GenBank/DDBJ whole genome shotgun (WGS) entry which is preliminary data.</text>
</comment>
<evidence type="ECO:0000313" key="2">
    <source>
        <dbReference type="Proteomes" id="UP001497392"/>
    </source>
</evidence>